<reference evidence="1" key="1">
    <citation type="submission" date="2018-05" db="EMBL/GenBank/DDBJ databases">
        <authorList>
            <person name="Lanie J.A."/>
            <person name="Ng W.-L."/>
            <person name="Kazmierczak K.M."/>
            <person name="Andrzejewski T.M."/>
            <person name="Davidsen T.M."/>
            <person name="Wayne K.J."/>
            <person name="Tettelin H."/>
            <person name="Glass J.I."/>
            <person name="Rusch D."/>
            <person name="Podicherti R."/>
            <person name="Tsui H.-C.T."/>
            <person name="Winkler M.E."/>
        </authorList>
    </citation>
    <scope>NUCLEOTIDE SEQUENCE</scope>
</reference>
<organism evidence="1">
    <name type="scientific">marine metagenome</name>
    <dbReference type="NCBI Taxonomy" id="408172"/>
    <lineage>
        <taxon>unclassified sequences</taxon>
        <taxon>metagenomes</taxon>
        <taxon>ecological metagenomes</taxon>
    </lineage>
</organism>
<dbReference type="AlphaFoldDB" id="A0A381U683"/>
<dbReference type="EMBL" id="UINC01005816">
    <property type="protein sequence ID" value="SVA23726.1"/>
    <property type="molecule type" value="Genomic_DNA"/>
</dbReference>
<proteinExistence type="predicted"/>
<name>A0A381U683_9ZZZZ</name>
<evidence type="ECO:0000313" key="1">
    <source>
        <dbReference type="EMBL" id="SVA23726.1"/>
    </source>
</evidence>
<feature type="non-terminal residue" evidence="1">
    <location>
        <position position="87"/>
    </location>
</feature>
<gene>
    <name evidence="1" type="ORF">METZ01_LOCUS76580</name>
</gene>
<accession>A0A381U683</accession>
<protein>
    <submittedName>
        <fullName evidence="1">Uncharacterized protein</fullName>
    </submittedName>
</protein>
<sequence length="87" mass="10112">MRTYKYSRWDGTQDPVEDRNAAFNALAEEILESGDVNDALRNLFRDGFYEGAREEGTGIRPVGGLNDLRKRLEEHKRSFLERYNLDS</sequence>